<sequence length="331" mass="34019">MKRIDTSTRAVDLFGAGKDGYKDGNKALGIVPTDMNASSLNSIQEEIASVIEGTGVALNPADNAQLSTAIKALIANYGNDYIAKFTTTANINLNGLAAQAGGDWSGALTAGDVILVKDQTTGAQNGWYVAAAGAWSRVTWADVSAEIKPAVLTMVSGGATLADSIWILTTDAPITLGTTSLVFARKDGGAVTAASDPTFVNNSSSPASTSWVRGAMAAIATAAGFAVSLTANGYIKFPSWLGGWIVQWATGTNDAANNTEVSQTITWPLAFPTAALFSSVSTQTATLSGSCDLFYQSAPPTLTNIQVQRNQTGSASSNSVLTAPKAWAVGY</sequence>
<dbReference type="AlphaFoldDB" id="A0A4Y9VRG7"/>
<evidence type="ECO:0000259" key="1">
    <source>
        <dbReference type="Pfam" id="PF21882"/>
    </source>
</evidence>
<dbReference type="Gene3D" id="2.60.40.3940">
    <property type="match status" value="1"/>
</dbReference>
<reference evidence="2 3" key="1">
    <citation type="submission" date="2018-02" db="EMBL/GenBank/DDBJ databases">
        <title>A novel lanthanide dependent methylotroph, Methylotenera sp. La3113.</title>
        <authorList>
            <person name="Lv H."/>
            <person name="Tani A."/>
        </authorList>
    </citation>
    <scope>NUCLEOTIDE SEQUENCE [LARGE SCALE GENOMIC DNA]</scope>
    <source>
        <strain evidence="2 3">La3113</strain>
    </source>
</reference>
<keyword evidence="3" id="KW-1185">Reference proteome</keyword>
<dbReference type="Pfam" id="PF21882">
    <property type="entry name" value="Gp53-like_C"/>
    <property type="match status" value="1"/>
</dbReference>
<name>A0A4Y9VRG7_9PROT</name>
<dbReference type="RefSeq" id="WP_135276957.1">
    <property type="nucleotide sequence ID" value="NZ_PQVH01000008.1"/>
</dbReference>
<feature type="domain" description="Putative tail fiber protein gp53-like C-terminal" evidence="1">
    <location>
        <begin position="242"/>
        <end position="331"/>
    </location>
</feature>
<evidence type="ECO:0000313" key="3">
    <source>
        <dbReference type="Proteomes" id="UP000297706"/>
    </source>
</evidence>
<evidence type="ECO:0000313" key="2">
    <source>
        <dbReference type="EMBL" id="TFW71410.1"/>
    </source>
</evidence>
<protein>
    <recommendedName>
        <fullName evidence="1">Putative tail fiber protein gp53-like C-terminal domain-containing protein</fullName>
    </recommendedName>
</protein>
<proteinExistence type="predicted"/>
<comment type="caution">
    <text evidence="2">The sequence shown here is derived from an EMBL/GenBank/DDBJ whole genome shotgun (WGS) entry which is preliminary data.</text>
</comment>
<dbReference type="OrthoDB" id="7058362at2"/>
<dbReference type="Proteomes" id="UP000297706">
    <property type="component" value="Unassembled WGS sequence"/>
</dbReference>
<dbReference type="InterPro" id="IPR054075">
    <property type="entry name" value="Gp53-like_C"/>
</dbReference>
<accession>A0A4Y9VRG7</accession>
<organism evidence="2 3">
    <name type="scientific">Methylotenera oryzisoli</name>
    <dbReference type="NCBI Taxonomy" id="2080758"/>
    <lineage>
        <taxon>Bacteria</taxon>
        <taxon>Pseudomonadati</taxon>
        <taxon>Pseudomonadota</taxon>
        <taxon>Betaproteobacteria</taxon>
        <taxon>Nitrosomonadales</taxon>
        <taxon>Methylophilaceae</taxon>
        <taxon>Methylotenera</taxon>
    </lineage>
</organism>
<dbReference type="EMBL" id="PQVH01000008">
    <property type="protein sequence ID" value="TFW71410.1"/>
    <property type="molecule type" value="Genomic_DNA"/>
</dbReference>
<gene>
    <name evidence="2" type="ORF">C3Y98_04710</name>
</gene>